<protein>
    <submittedName>
        <fullName evidence="1">Uncharacterized protein</fullName>
    </submittedName>
</protein>
<proteinExistence type="predicted"/>
<evidence type="ECO:0000313" key="1">
    <source>
        <dbReference type="EMBL" id="ABB02611.1"/>
    </source>
</evidence>
<organism evidence="1">
    <name type="scientific">Limosilactobacillus reuteri</name>
    <name type="common">Lactobacillus reuteri</name>
    <dbReference type="NCBI Taxonomy" id="1598"/>
    <lineage>
        <taxon>Bacteria</taxon>
        <taxon>Bacillati</taxon>
        <taxon>Bacillota</taxon>
        <taxon>Bacilli</taxon>
        <taxon>Lactobacillales</taxon>
        <taxon>Lactobacillaceae</taxon>
        <taxon>Limosilactobacillus</taxon>
    </lineage>
</organism>
<sequence length="53" mass="6059">MIELLTISVKTRFVLLPSENYLKLLNQSSYSCQCRKIYDDLKDTVDNISMGTG</sequence>
<name>Q38K74_LIMRT</name>
<dbReference type="AlphaFoldDB" id="Q38K74"/>
<accession>Q38K74</accession>
<gene>
    <name evidence="1" type="ORF">lr2117</name>
</gene>
<dbReference type="EMBL" id="DQ220006">
    <property type="protein sequence ID" value="ABB02611.1"/>
    <property type="molecule type" value="Genomic_DNA"/>
</dbReference>
<feature type="non-terminal residue" evidence="1">
    <location>
        <position position="53"/>
    </location>
</feature>
<reference evidence="1" key="1">
    <citation type="journal article" date="2007" name="Appl. Environ. Microbiol.">
        <title>The early response to acid shock in Lactobacillus reuteri involves the ClpL chaperone and a putative cell wall-altering esterase.</title>
        <authorList>
            <person name="Wall T."/>
            <person name="Bath K."/>
            <person name="Britton R.A."/>
            <person name="Jonsson H."/>
            <person name="Versalovic J."/>
            <person name="Roos S."/>
        </authorList>
    </citation>
    <scope>NUCLEOTIDE SEQUENCE</scope>
    <source>
        <strain evidence="1">ATCC 55730</strain>
    </source>
</reference>